<sequence>MGLSGARDLLQAVSAPGAEPPAAEVSIVWPEDGAVLGGNVHVFVPARDERRIARVDVLLDDLRIIGSLPGGVYSLTWNTRGIARGEHTLTARAYDTSGRTSTSAPVKVTVGEPLAVRVSSSGGGSPLSGTLSLSATVEHARGGAWVQFLTEERYLCDAHEPPYTCDVSTASLPDGPLEVRAEVYDDVGNHALSEWVRIPLDDARAASTASLTLPAGRVPVR</sequence>
<proteinExistence type="predicted"/>
<organism evidence="1 2">
    <name type="scientific">Cystobacter fuscus (strain ATCC 25194 / DSM 2262 / NBRC 100088 / M29)</name>
    <dbReference type="NCBI Taxonomy" id="1242864"/>
    <lineage>
        <taxon>Bacteria</taxon>
        <taxon>Pseudomonadati</taxon>
        <taxon>Myxococcota</taxon>
        <taxon>Myxococcia</taxon>
        <taxon>Myxococcales</taxon>
        <taxon>Cystobacterineae</taxon>
        <taxon>Archangiaceae</taxon>
        <taxon>Cystobacter</taxon>
    </lineage>
</organism>
<evidence type="ECO:0000313" key="2">
    <source>
        <dbReference type="Proteomes" id="UP000011682"/>
    </source>
</evidence>
<dbReference type="InterPro" id="IPR013783">
    <property type="entry name" value="Ig-like_fold"/>
</dbReference>
<evidence type="ECO:0000313" key="1">
    <source>
        <dbReference type="EMBL" id="EPX64019.1"/>
    </source>
</evidence>
<dbReference type="eggNOG" id="COG3291">
    <property type="taxonomic scope" value="Bacteria"/>
</dbReference>
<dbReference type="AlphaFoldDB" id="S9QRW5"/>
<comment type="caution">
    <text evidence="1">The sequence shown here is derived from an EMBL/GenBank/DDBJ whole genome shotgun (WGS) entry which is preliminary data.</text>
</comment>
<dbReference type="Proteomes" id="UP000011682">
    <property type="component" value="Unassembled WGS sequence"/>
</dbReference>
<keyword evidence="2" id="KW-1185">Reference proteome</keyword>
<accession>S9QRW5</accession>
<name>S9QRW5_CYSF2</name>
<dbReference type="EMBL" id="ANAH02000004">
    <property type="protein sequence ID" value="EPX64019.1"/>
    <property type="molecule type" value="Genomic_DNA"/>
</dbReference>
<dbReference type="OrthoDB" id="3976083at2"/>
<protein>
    <submittedName>
        <fullName evidence="1">Fibronectin type III domain protein</fullName>
    </submittedName>
</protein>
<gene>
    <name evidence="1" type="ORF">D187_005152</name>
</gene>
<dbReference type="Gene3D" id="2.60.40.10">
    <property type="entry name" value="Immunoglobulins"/>
    <property type="match status" value="2"/>
</dbReference>
<dbReference type="RefSeq" id="WP_002621332.1">
    <property type="nucleotide sequence ID" value="NZ_ANAH02000004.1"/>
</dbReference>
<dbReference type="Pfam" id="PF17957">
    <property type="entry name" value="Big_7"/>
    <property type="match status" value="1"/>
</dbReference>
<reference evidence="1" key="1">
    <citation type="submission" date="2013-05" db="EMBL/GenBank/DDBJ databases">
        <title>Genome assembly of Cystobacter fuscus DSM 2262.</title>
        <authorList>
            <person name="Sharma G."/>
            <person name="Khatri I."/>
            <person name="Kaur C."/>
            <person name="Mayilraj S."/>
            <person name="Subramanian S."/>
        </authorList>
    </citation>
    <scope>NUCLEOTIDE SEQUENCE [LARGE SCALE GENOMIC DNA]</scope>
    <source>
        <strain evidence="1">DSM 2262</strain>
    </source>
</reference>